<keyword evidence="4" id="KW-0067">ATP-binding</keyword>
<dbReference type="PROSITE" id="PS50929">
    <property type="entry name" value="ABC_TM1F"/>
    <property type="match status" value="1"/>
</dbReference>
<evidence type="ECO:0000256" key="2">
    <source>
        <dbReference type="ARBA" id="ARBA00022692"/>
    </source>
</evidence>
<dbReference type="InterPro" id="IPR050173">
    <property type="entry name" value="ABC_transporter_C-like"/>
</dbReference>
<reference evidence="10" key="1">
    <citation type="submission" date="2020-07" db="EMBL/GenBank/DDBJ databases">
        <title>Genome sequence and genetic diversity analysis of an under-domesticated orphan crop, white fonio (Digitaria exilis).</title>
        <authorList>
            <person name="Bennetzen J.L."/>
            <person name="Chen S."/>
            <person name="Ma X."/>
            <person name="Wang X."/>
            <person name="Yssel A.E.J."/>
            <person name="Chaluvadi S.R."/>
            <person name="Johnson M."/>
            <person name="Gangashetty P."/>
            <person name="Hamidou F."/>
            <person name="Sanogo M.D."/>
            <person name="Zwaenepoel A."/>
            <person name="Wallace J."/>
            <person name="Van De Peer Y."/>
            <person name="Van Deynze A."/>
        </authorList>
    </citation>
    <scope>NUCLEOTIDE SEQUENCE</scope>
    <source>
        <tissue evidence="10">Leaves</tissue>
    </source>
</reference>
<evidence type="ECO:0000256" key="1">
    <source>
        <dbReference type="ARBA" id="ARBA00022448"/>
    </source>
</evidence>
<keyword evidence="6 8" id="KW-0472">Membrane</keyword>
<evidence type="ECO:0000256" key="6">
    <source>
        <dbReference type="ARBA" id="ARBA00023136"/>
    </source>
</evidence>
<feature type="region of interest" description="Disordered" evidence="7">
    <location>
        <begin position="1"/>
        <end position="28"/>
    </location>
</feature>
<evidence type="ECO:0000256" key="5">
    <source>
        <dbReference type="ARBA" id="ARBA00022989"/>
    </source>
</evidence>
<dbReference type="InterPro" id="IPR036640">
    <property type="entry name" value="ABC1_TM_sf"/>
</dbReference>
<feature type="transmembrane region" description="Helical" evidence="8">
    <location>
        <begin position="354"/>
        <end position="372"/>
    </location>
</feature>
<feature type="compositionally biased region" description="Pro residues" evidence="7">
    <location>
        <begin position="63"/>
        <end position="75"/>
    </location>
</feature>
<evidence type="ECO:0000256" key="4">
    <source>
        <dbReference type="ARBA" id="ARBA00022840"/>
    </source>
</evidence>
<name>A0A835EFV1_9POAL</name>
<proteinExistence type="predicted"/>
<feature type="transmembrane region" description="Helical" evidence="8">
    <location>
        <begin position="626"/>
        <end position="646"/>
    </location>
</feature>
<evidence type="ECO:0000256" key="3">
    <source>
        <dbReference type="ARBA" id="ARBA00022741"/>
    </source>
</evidence>
<evidence type="ECO:0000313" key="10">
    <source>
        <dbReference type="EMBL" id="KAF8688037.1"/>
    </source>
</evidence>
<keyword evidence="11" id="KW-1185">Reference proteome</keyword>
<dbReference type="Gene3D" id="1.20.1560.10">
    <property type="entry name" value="ABC transporter type 1, transmembrane domain"/>
    <property type="match status" value="1"/>
</dbReference>
<sequence length="676" mass="73748">MQHTMTPKDGMAGAKPTTNSPPPDLPLLIPSLLSLSPALPRSQQTSFLVRVPPPPASRLRLGLPPPPAPIRPAIPPVRQSSPRSPPYCHRHRIPLPRALRPHGRSPPELVREIRGIALSRDPSTPSDTPHPCLSLLCCRPSSTSAPRTQARAGCYRHSFCALRADAITRRPKALARPATPHPHLRLPACAPPTPMPFKPRPAPVLIPTTTASSQCLRLPLPPAPGGRRRRRARRAPRARVPALLLRAARALASRCASCLKPSPPPRRVVARAAADGGGGLAAAAAERVAQVRAGVLRVRPAPAGGHAELRGGRGRAPASRRGRCCCRQWQAVGLGGASGARAAGPRPRMAQFPALVRVWWVVSFALCVGIAYDDSRRLIGDEATTADYAHMVANFRVRAGPRLPVLGWCHGIHRFGAGVMDDMHEPLLLGRQLRDAEEEPGCLRVTPYGDAGILSLATLSWLSPLLWLLADIPLLAHKDRHGAHYERQRLEHPDREPSLTWAILKSFWREAAVNGAFAAVNTIVSYVGPYLISYFVDYLSGNVAFPHEGYILASIFFWYLGVDIMGIHVKSGSPPWCIGRVSGCPTPRARATRVRVGDYAWYFHDIWMLPLQIILALAILYKNVGFAMVSTLIATVLSIAASVPVAKLQEHYQDKLMASKDERMRKTSECLKNMRI</sequence>
<accession>A0A835EFV1</accession>
<feature type="region of interest" description="Disordered" evidence="7">
    <location>
        <begin position="215"/>
        <end position="237"/>
    </location>
</feature>
<dbReference type="PANTHER" id="PTHR24223">
    <property type="entry name" value="ATP-BINDING CASSETTE SUB-FAMILY C"/>
    <property type="match status" value="1"/>
</dbReference>
<keyword evidence="2 8" id="KW-0812">Transmembrane</keyword>
<gene>
    <name evidence="10" type="ORF">HU200_042454</name>
</gene>
<feature type="domain" description="ABC transmembrane type-1" evidence="9">
    <location>
        <begin position="595"/>
        <end position="676"/>
    </location>
</feature>
<evidence type="ECO:0000259" key="9">
    <source>
        <dbReference type="PROSITE" id="PS50929"/>
    </source>
</evidence>
<comment type="caution">
    <text evidence="10">The sequence shown here is derived from an EMBL/GenBank/DDBJ whole genome shotgun (WGS) entry which is preliminary data.</text>
</comment>
<dbReference type="Proteomes" id="UP000636709">
    <property type="component" value="Unassembled WGS sequence"/>
</dbReference>
<keyword evidence="5 8" id="KW-1133">Transmembrane helix</keyword>
<feature type="compositionally biased region" description="Basic residues" evidence="7">
    <location>
        <begin position="226"/>
        <end position="237"/>
    </location>
</feature>
<organism evidence="10 11">
    <name type="scientific">Digitaria exilis</name>
    <dbReference type="NCBI Taxonomy" id="1010633"/>
    <lineage>
        <taxon>Eukaryota</taxon>
        <taxon>Viridiplantae</taxon>
        <taxon>Streptophyta</taxon>
        <taxon>Embryophyta</taxon>
        <taxon>Tracheophyta</taxon>
        <taxon>Spermatophyta</taxon>
        <taxon>Magnoliopsida</taxon>
        <taxon>Liliopsida</taxon>
        <taxon>Poales</taxon>
        <taxon>Poaceae</taxon>
        <taxon>PACMAD clade</taxon>
        <taxon>Panicoideae</taxon>
        <taxon>Panicodae</taxon>
        <taxon>Paniceae</taxon>
        <taxon>Anthephorinae</taxon>
        <taxon>Digitaria</taxon>
    </lineage>
</organism>
<evidence type="ECO:0000313" key="11">
    <source>
        <dbReference type="Proteomes" id="UP000636709"/>
    </source>
</evidence>
<dbReference type="PANTHER" id="PTHR24223:SF189">
    <property type="entry name" value="ABC TRANSPORTER C FAMILY MEMBER 5"/>
    <property type="match status" value="1"/>
</dbReference>
<feature type="transmembrane region" description="Helical" evidence="8">
    <location>
        <begin position="599"/>
        <end position="620"/>
    </location>
</feature>
<dbReference type="GO" id="GO:0140359">
    <property type="term" value="F:ABC-type transporter activity"/>
    <property type="evidence" value="ECO:0007669"/>
    <property type="project" value="InterPro"/>
</dbReference>
<dbReference type="GO" id="GO:0016020">
    <property type="term" value="C:membrane"/>
    <property type="evidence" value="ECO:0007669"/>
    <property type="project" value="InterPro"/>
</dbReference>
<keyword evidence="1" id="KW-0813">Transport</keyword>
<feature type="region of interest" description="Disordered" evidence="7">
    <location>
        <begin position="58"/>
        <end position="86"/>
    </location>
</feature>
<dbReference type="GO" id="GO:0005524">
    <property type="term" value="F:ATP binding"/>
    <property type="evidence" value="ECO:0007669"/>
    <property type="project" value="UniProtKB-KW"/>
</dbReference>
<protein>
    <recommendedName>
        <fullName evidence="9">ABC transmembrane type-1 domain-containing protein</fullName>
    </recommendedName>
</protein>
<dbReference type="InterPro" id="IPR011527">
    <property type="entry name" value="ABC1_TM_dom"/>
</dbReference>
<dbReference type="SUPFAM" id="SSF90123">
    <property type="entry name" value="ABC transporter transmembrane region"/>
    <property type="match status" value="1"/>
</dbReference>
<dbReference type="AlphaFoldDB" id="A0A835EFV1"/>
<evidence type="ECO:0000256" key="8">
    <source>
        <dbReference type="SAM" id="Phobius"/>
    </source>
</evidence>
<feature type="transmembrane region" description="Helical" evidence="8">
    <location>
        <begin position="544"/>
        <end position="562"/>
    </location>
</feature>
<keyword evidence="3" id="KW-0547">Nucleotide-binding</keyword>
<dbReference type="EMBL" id="JACEFO010002048">
    <property type="protein sequence ID" value="KAF8688037.1"/>
    <property type="molecule type" value="Genomic_DNA"/>
</dbReference>
<evidence type="ECO:0000256" key="7">
    <source>
        <dbReference type="SAM" id="MobiDB-lite"/>
    </source>
</evidence>
<dbReference type="OrthoDB" id="6500128at2759"/>
<feature type="transmembrane region" description="Helical" evidence="8">
    <location>
        <begin position="511"/>
        <end position="532"/>
    </location>
</feature>